<feature type="compositionally biased region" description="Polar residues" evidence="1">
    <location>
        <begin position="30"/>
        <end position="41"/>
    </location>
</feature>
<evidence type="ECO:0000256" key="1">
    <source>
        <dbReference type="SAM" id="MobiDB-lite"/>
    </source>
</evidence>
<dbReference type="EMBL" id="BPLR01000500">
    <property type="protein sequence ID" value="GIY95284.1"/>
    <property type="molecule type" value="Genomic_DNA"/>
</dbReference>
<keyword evidence="3" id="KW-1185">Reference proteome</keyword>
<feature type="region of interest" description="Disordered" evidence="1">
    <location>
        <begin position="21"/>
        <end position="50"/>
    </location>
</feature>
<proteinExistence type="predicted"/>
<sequence>MNQPLKCANCAGEHAANWRQCPRFPKKKQQPNQTTPANIQQELKDLRQLANHPGLSQVPAVSLSKAMLVLFNQRQKSNGHIKPNARTLYPRHLPTLPHLSMQTQSAYSTRYSRSCKM</sequence>
<gene>
    <name evidence="2" type="ORF">CEXT_354701</name>
</gene>
<protein>
    <submittedName>
        <fullName evidence="2">Uncharacterized protein</fullName>
    </submittedName>
</protein>
<comment type="caution">
    <text evidence="2">The sequence shown here is derived from an EMBL/GenBank/DDBJ whole genome shotgun (WGS) entry which is preliminary data.</text>
</comment>
<dbReference type="Proteomes" id="UP001054945">
    <property type="component" value="Unassembled WGS sequence"/>
</dbReference>
<dbReference type="AlphaFoldDB" id="A0AAV4XNA4"/>
<name>A0AAV4XNA4_CAEEX</name>
<evidence type="ECO:0000313" key="3">
    <source>
        <dbReference type="Proteomes" id="UP001054945"/>
    </source>
</evidence>
<accession>A0AAV4XNA4</accession>
<organism evidence="2 3">
    <name type="scientific">Caerostris extrusa</name>
    <name type="common">Bark spider</name>
    <name type="synonym">Caerostris bankana</name>
    <dbReference type="NCBI Taxonomy" id="172846"/>
    <lineage>
        <taxon>Eukaryota</taxon>
        <taxon>Metazoa</taxon>
        <taxon>Ecdysozoa</taxon>
        <taxon>Arthropoda</taxon>
        <taxon>Chelicerata</taxon>
        <taxon>Arachnida</taxon>
        <taxon>Araneae</taxon>
        <taxon>Araneomorphae</taxon>
        <taxon>Entelegynae</taxon>
        <taxon>Araneoidea</taxon>
        <taxon>Araneidae</taxon>
        <taxon>Caerostris</taxon>
    </lineage>
</organism>
<evidence type="ECO:0000313" key="2">
    <source>
        <dbReference type="EMBL" id="GIY95284.1"/>
    </source>
</evidence>
<reference evidence="2 3" key="1">
    <citation type="submission" date="2021-06" db="EMBL/GenBank/DDBJ databases">
        <title>Caerostris extrusa draft genome.</title>
        <authorList>
            <person name="Kono N."/>
            <person name="Arakawa K."/>
        </authorList>
    </citation>
    <scope>NUCLEOTIDE SEQUENCE [LARGE SCALE GENOMIC DNA]</scope>
</reference>